<proteinExistence type="predicted"/>
<name>A0A6L2MIN9_TANCI</name>
<evidence type="ECO:0000313" key="1">
    <source>
        <dbReference type="EMBL" id="GEU72095.1"/>
    </source>
</evidence>
<dbReference type="AlphaFoldDB" id="A0A6L2MIN9"/>
<reference evidence="1" key="1">
    <citation type="journal article" date="2019" name="Sci. Rep.">
        <title>Draft genome of Tanacetum cinerariifolium, the natural source of mosquito coil.</title>
        <authorList>
            <person name="Yamashiro T."/>
            <person name="Shiraishi A."/>
            <person name="Satake H."/>
            <person name="Nakayama K."/>
        </authorList>
    </citation>
    <scope>NUCLEOTIDE SEQUENCE</scope>
</reference>
<protein>
    <submittedName>
        <fullName evidence="1">Uncharacterized protein</fullName>
    </submittedName>
</protein>
<gene>
    <name evidence="1" type="ORF">Tci_044073</name>
</gene>
<organism evidence="1">
    <name type="scientific">Tanacetum cinerariifolium</name>
    <name type="common">Dalmatian daisy</name>
    <name type="synonym">Chrysanthemum cinerariifolium</name>
    <dbReference type="NCBI Taxonomy" id="118510"/>
    <lineage>
        <taxon>Eukaryota</taxon>
        <taxon>Viridiplantae</taxon>
        <taxon>Streptophyta</taxon>
        <taxon>Embryophyta</taxon>
        <taxon>Tracheophyta</taxon>
        <taxon>Spermatophyta</taxon>
        <taxon>Magnoliopsida</taxon>
        <taxon>eudicotyledons</taxon>
        <taxon>Gunneridae</taxon>
        <taxon>Pentapetalae</taxon>
        <taxon>asterids</taxon>
        <taxon>campanulids</taxon>
        <taxon>Asterales</taxon>
        <taxon>Asteraceae</taxon>
        <taxon>Asteroideae</taxon>
        <taxon>Anthemideae</taxon>
        <taxon>Anthemidinae</taxon>
        <taxon>Tanacetum</taxon>
    </lineage>
</organism>
<accession>A0A6L2MIN9</accession>
<sequence length="365" mass="41991">MTNSVPPTFIGRDALTLRLQRGAFYGVFDRAFDEPFYGAFYGAFEEKRGLRREGGLLQTQQRLDSVSVLGEGHTPKGVRLRVVDFHTGNHRENDFTPPETFREAMLYDHVEETLMYYVNRNYALLLQSLHAVVKAATKLDGCYEDCRIGDRLLQMLHDVVKAAKRLAKAATKVPHTTPLIVQKEAHTRLRWSCLTNSVPPTFIGRDALTLRLRGWAFYEAFDGAFDKAFYRVFYEAFEEKGGIRGEGVFSELNRGRRRMLHPIGKYIITLYTNGLDSTHFVECSIVIARNFRFPGLLVGGPEEHLRCCQAKGLKVEEKLVHLMMVVKFKVLIEKKKMCSLGLMRFDLWIEFLMVHIEELEMKKLL</sequence>
<comment type="caution">
    <text evidence="1">The sequence shown here is derived from an EMBL/GenBank/DDBJ whole genome shotgun (WGS) entry which is preliminary data.</text>
</comment>
<dbReference type="EMBL" id="BKCJ010006427">
    <property type="protein sequence ID" value="GEU72095.1"/>
    <property type="molecule type" value="Genomic_DNA"/>
</dbReference>